<proteinExistence type="inferred from homology"/>
<dbReference type="GO" id="GO:0005786">
    <property type="term" value="C:signal recognition particle, endoplasmic reticulum targeting"/>
    <property type="evidence" value="ECO:0007669"/>
    <property type="project" value="UniProtKB-UniRule"/>
</dbReference>
<feature type="compositionally biased region" description="Basic residues" evidence="8">
    <location>
        <begin position="126"/>
        <end position="138"/>
    </location>
</feature>
<feature type="compositionally biased region" description="Basic residues" evidence="8">
    <location>
        <begin position="92"/>
        <end position="101"/>
    </location>
</feature>
<evidence type="ECO:0000256" key="4">
    <source>
        <dbReference type="ARBA" id="ARBA00022884"/>
    </source>
</evidence>
<evidence type="ECO:0000313" key="9">
    <source>
        <dbReference type="EMBL" id="EGO31239.1"/>
    </source>
</evidence>
<dbReference type="InterPro" id="IPR009018">
    <property type="entry name" value="Signal_recog_particle_SRP9/14"/>
</dbReference>
<feature type="compositionally biased region" description="Basic and acidic residues" evidence="8">
    <location>
        <begin position="140"/>
        <end position="162"/>
    </location>
</feature>
<dbReference type="Proteomes" id="UP000008064">
    <property type="component" value="Unassembled WGS sequence"/>
</dbReference>
<evidence type="ECO:0000256" key="6">
    <source>
        <dbReference type="ARBA" id="ARBA00023274"/>
    </source>
</evidence>
<keyword evidence="6 7" id="KW-0687">Ribonucleoprotein</keyword>
<dbReference type="GeneID" id="18817261"/>
<protein>
    <recommendedName>
        <fullName evidence="7">Signal recognition particle subunit SRP14</fullName>
    </recommendedName>
    <alternativeName>
        <fullName evidence="7">Signal recognition particle 14 kDa protein</fullName>
    </alternativeName>
</protein>
<evidence type="ECO:0000256" key="8">
    <source>
        <dbReference type="SAM" id="MobiDB-lite"/>
    </source>
</evidence>
<dbReference type="SUPFAM" id="SSF54762">
    <property type="entry name" value="Signal recognition particle alu RNA binding heterodimer, SRP9/14"/>
    <property type="match status" value="1"/>
</dbReference>
<evidence type="ECO:0000256" key="5">
    <source>
        <dbReference type="ARBA" id="ARBA00023135"/>
    </source>
</evidence>
<gene>
    <name evidence="9" type="ORF">SERLADRAFT_456100</name>
</gene>
<comment type="subunit">
    <text evidence="7">Component of a fungal signal recognition particle (SRP) complex that consists of a 7SL RNA molecule (scR1) and at least six protein subunits: SRP72, SRP68, SRP54, SEC65, SRP21 and SRP14.</text>
</comment>
<sequence length="162" mass="18862">MQLVDNSTFLTRLAAEFESHKEKGTIWLTHKRLTHDGEDATMNDADGTREYPCLVRATDGKKVKFSTQVESKDLMKFHSAYGSLLKSSMTTLRKRDKKREKQRAEELARRKRRMAEQIVVEGPKRGNGRRKRQRKMKAIVKQEELKERVRARDEAKARSVST</sequence>
<evidence type="ECO:0000256" key="2">
    <source>
        <dbReference type="ARBA" id="ARBA00010349"/>
    </source>
</evidence>
<evidence type="ECO:0000256" key="3">
    <source>
        <dbReference type="ARBA" id="ARBA00022490"/>
    </source>
</evidence>
<dbReference type="PANTHER" id="PTHR12013">
    <property type="entry name" value="SIGNAL RECOGNITION PARTICLE 14 KD PROTEIN"/>
    <property type="match status" value="1"/>
</dbReference>
<dbReference type="InterPro" id="IPR003210">
    <property type="entry name" value="Signal_recog_particle_SRP14"/>
</dbReference>
<dbReference type="GO" id="GO:0030942">
    <property type="term" value="F:endoplasmic reticulum signal peptide binding"/>
    <property type="evidence" value="ECO:0007669"/>
    <property type="project" value="UniProtKB-UniRule"/>
</dbReference>
<keyword evidence="3 7" id="KW-0963">Cytoplasm</keyword>
<dbReference type="GO" id="GO:0006614">
    <property type="term" value="P:SRP-dependent cotranslational protein targeting to membrane"/>
    <property type="evidence" value="ECO:0007669"/>
    <property type="project" value="UniProtKB-UniRule"/>
</dbReference>
<accession>F8NFJ5</accession>
<comment type="subcellular location">
    <subcellularLocation>
        <location evidence="1 7">Cytoplasm</location>
    </subcellularLocation>
</comment>
<dbReference type="OrthoDB" id="19209at2759"/>
<keyword evidence="4 7" id="KW-0694">RNA-binding</keyword>
<comment type="function">
    <text evidence="7">Component of the signal recognition particle (SRP) complex, a ribonucleoprotein complex that mediates the cotranslational targeting of secretory and membrane proteins to the endoplasmic reticulum (ER).</text>
</comment>
<evidence type="ECO:0000256" key="7">
    <source>
        <dbReference type="RuleBase" id="RU368100"/>
    </source>
</evidence>
<comment type="similarity">
    <text evidence="2 7">Belongs to the SRP14 family.</text>
</comment>
<dbReference type="RefSeq" id="XP_007313123.1">
    <property type="nucleotide sequence ID" value="XM_007313061.1"/>
</dbReference>
<reference evidence="9" key="1">
    <citation type="submission" date="2011-04" db="EMBL/GenBank/DDBJ databases">
        <title>Evolution of plant cell wall degrading machinery underlies the functional diversity of forest fungi.</title>
        <authorList>
            <consortium name="US DOE Joint Genome Institute (JGI-PGF)"/>
            <person name="Eastwood D.C."/>
            <person name="Floudas D."/>
            <person name="Binder M."/>
            <person name="Majcherczyk A."/>
            <person name="Schneider P."/>
            <person name="Aerts A."/>
            <person name="Asiegbu F.O."/>
            <person name="Baker S.E."/>
            <person name="Barry K."/>
            <person name="Bendiksby M."/>
            <person name="Blumentritt M."/>
            <person name="Coutinho P.M."/>
            <person name="Cullen D."/>
            <person name="Cullen D."/>
            <person name="Gathman A."/>
            <person name="Goodell B."/>
            <person name="Henrissat B."/>
            <person name="Ihrmark K."/>
            <person name="Kauserud H."/>
            <person name="Kohler A."/>
            <person name="LaButti K."/>
            <person name="Lapidus A."/>
            <person name="Lavin J.L."/>
            <person name="Lee Y.-H."/>
            <person name="Lindquist E."/>
            <person name="Lilly W."/>
            <person name="Lucas S."/>
            <person name="Morin E."/>
            <person name="Murat C."/>
            <person name="Oguiza J.A."/>
            <person name="Park J."/>
            <person name="Pisabarro A.G."/>
            <person name="Riley R."/>
            <person name="Rosling A."/>
            <person name="Salamov A."/>
            <person name="Schmidt O."/>
            <person name="Schmutz J."/>
            <person name="Skrede I."/>
            <person name="Stenlid J."/>
            <person name="Wiebenga A."/>
            <person name="Xie X."/>
            <person name="Kues U."/>
            <person name="Hibbett D.S."/>
            <person name="Hoffmeister D."/>
            <person name="Hogberg N."/>
            <person name="Martin F."/>
            <person name="Grigoriev I.V."/>
            <person name="Watkinson S.C."/>
        </authorList>
    </citation>
    <scope>NUCLEOTIDE SEQUENCE</scope>
    <source>
        <strain evidence="9">S7.9</strain>
    </source>
</reference>
<keyword evidence="5 7" id="KW-0733">Signal recognition particle</keyword>
<organism>
    <name type="scientific">Serpula lacrymans var. lacrymans (strain S7.9)</name>
    <name type="common">Dry rot fungus</name>
    <dbReference type="NCBI Taxonomy" id="578457"/>
    <lineage>
        <taxon>Eukaryota</taxon>
        <taxon>Fungi</taxon>
        <taxon>Dikarya</taxon>
        <taxon>Basidiomycota</taxon>
        <taxon>Agaricomycotina</taxon>
        <taxon>Agaricomycetes</taxon>
        <taxon>Agaricomycetidae</taxon>
        <taxon>Boletales</taxon>
        <taxon>Coniophorineae</taxon>
        <taxon>Serpulaceae</taxon>
        <taxon>Serpula</taxon>
    </lineage>
</organism>
<evidence type="ECO:0000256" key="1">
    <source>
        <dbReference type="ARBA" id="ARBA00004496"/>
    </source>
</evidence>
<dbReference type="Pfam" id="PF02290">
    <property type="entry name" value="SRP14"/>
    <property type="match status" value="1"/>
</dbReference>
<feature type="region of interest" description="Disordered" evidence="8">
    <location>
        <begin position="90"/>
        <end position="162"/>
    </location>
</feature>
<dbReference type="KEGG" id="sla:SERLADRAFT_456100"/>
<name>F8NFJ5_SERL9</name>
<dbReference type="GO" id="GO:0008312">
    <property type="term" value="F:7S RNA binding"/>
    <property type="evidence" value="ECO:0007669"/>
    <property type="project" value="UniProtKB-UniRule"/>
</dbReference>
<dbReference type="HOGENOM" id="CLU_094309_0_1_1"/>
<dbReference type="AlphaFoldDB" id="F8NFJ5"/>
<dbReference type="EMBL" id="GL945428">
    <property type="protein sequence ID" value="EGO31239.1"/>
    <property type="molecule type" value="Genomic_DNA"/>
</dbReference>
<dbReference type="Gene3D" id="3.30.720.10">
    <property type="entry name" value="Signal recognition particle alu RNA binding heterodimer, srp9/1"/>
    <property type="match status" value="1"/>
</dbReference>